<sequence length="68" mass="7711">MTDDIETGSDESIEQTARFESHLCLLSPIKQTIATNNQINIQAMDEREREGETPGWMREALQDLLCSV</sequence>
<dbReference type="Proteomes" id="UP000322873">
    <property type="component" value="Unassembled WGS sequence"/>
</dbReference>
<accession>A0A5M9J7S2</accession>
<proteinExistence type="predicted"/>
<protein>
    <submittedName>
        <fullName evidence="1">Uncharacterized protein</fullName>
    </submittedName>
</protein>
<organism evidence="1 2">
    <name type="scientific">Monilinia fructicola</name>
    <name type="common">Brown rot fungus</name>
    <name type="synonym">Ciboria fructicola</name>
    <dbReference type="NCBI Taxonomy" id="38448"/>
    <lineage>
        <taxon>Eukaryota</taxon>
        <taxon>Fungi</taxon>
        <taxon>Dikarya</taxon>
        <taxon>Ascomycota</taxon>
        <taxon>Pezizomycotina</taxon>
        <taxon>Leotiomycetes</taxon>
        <taxon>Helotiales</taxon>
        <taxon>Sclerotiniaceae</taxon>
        <taxon>Monilinia</taxon>
    </lineage>
</organism>
<dbReference type="AlphaFoldDB" id="A0A5M9J7S2"/>
<dbReference type="EMBL" id="VICG01000014">
    <property type="protein sequence ID" value="KAA8565221.1"/>
    <property type="molecule type" value="Genomic_DNA"/>
</dbReference>
<evidence type="ECO:0000313" key="2">
    <source>
        <dbReference type="Proteomes" id="UP000322873"/>
    </source>
</evidence>
<name>A0A5M9J7S2_MONFR</name>
<evidence type="ECO:0000313" key="1">
    <source>
        <dbReference type="EMBL" id="KAA8565221.1"/>
    </source>
</evidence>
<keyword evidence="2" id="KW-1185">Reference proteome</keyword>
<comment type="caution">
    <text evidence="1">The sequence shown here is derived from an EMBL/GenBank/DDBJ whole genome shotgun (WGS) entry which is preliminary data.</text>
</comment>
<reference evidence="1 2" key="1">
    <citation type="submission" date="2019-06" db="EMBL/GenBank/DDBJ databases">
        <title>Genome Sequence of the Brown Rot Fungal Pathogen Monilinia fructicola.</title>
        <authorList>
            <person name="De Miccolis Angelini R.M."/>
            <person name="Landi L."/>
            <person name="Abate D."/>
            <person name="Pollastro S."/>
            <person name="Romanazzi G."/>
            <person name="Faretra F."/>
        </authorList>
    </citation>
    <scope>NUCLEOTIDE SEQUENCE [LARGE SCALE GENOMIC DNA]</scope>
    <source>
        <strain evidence="1 2">Mfrc123</strain>
    </source>
</reference>
<gene>
    <name evidence="1" type="ORF">EYC84_010954</name>
</gene>